<protein>
    <submittedName>
        <fullName evidence="1">Uncharacterized protein</fullName>
    </submittedName>
</protein>
<reference evidence="1 2" key="1">
    <citation type="journal article" date="2021" name="BMC Genomics">
        <title>Datura genome reveals duplications of psychoactive alkaloid biosynthetic genes and high mutation rate following tissue culture.</title>
        <authorList>
            <person name="Rajewski A."/>
            <person name="Carter-House D."/>
            <person name="Stajich J."/>
            <person name="Litt A."/>
        </authorList>
    </citation>
    <scope>NUCLEOTIDE SEQUENCE [LARGE SCALE GENOMIC DNA]</scope>
    <source>
        <strain evidence="1">AR-01</strain>
    </source>
</reference>
<name>A0ABS8W159_DATST</name>
<evidence type="ECO:0000313" key="1">
    <source>
        <dbReference type="EMBL" id="MCE2055752.1"/>
    </source>
</evidence>
<dbReference type="EMBL" id="JACEIK010006473">
    <property type="protein sequence ID" value="MCE2055752.1"/>
    <property type="molecule type" value="Genomic_DNA"/>
</dbReference>
<proteinExistence type="predicted"/>
<evidence type="ECO:0000313" key="2">
    <source>
        <dbReference type="Proteomes" id="UP000823775"/>
    </source>
</evidence>
<accession>A0ABS8W159</accession>
<comment type="caution">
    <text evidence="1">The sequence shown here is derived from an EMBL/GenBank/DDBJ whole genome shotgun (WGS) entry which is preliminary data.</text>
</comment>
<feature type="non-terminal residue" evidence="1">
    <location>
        <position position="1"/>
    </location>
</feature>
<gene>
    <name evidence="1" type="ORF">HAX54_043344</name>
</gene>
<dbReference type="Proteomes" id="UP000823775">
    <property type="component" value="Unassembled WGS sequence"/>
</dbReference>
<keyword evidence="2" id="KW-1185">Reference proteome</keyword>
<organism evidence="1 2">
    <name type="scientific">Datura stramonium</name>
    <name type="common">Jimsonweed</name>
    <name type="synonym">Common thornapple</name>
    <dbReference type="NCBI Taxonomy" id="4076"/>
    <lineage>
        <taxon>Eukaryota</taxon>
        <taxon>Viridiplantae</taxon>
        <taxon>Streptophyta</taxon>
        <taxon>Embryophyta</taxon>
        <taxon>Tracheophyta</taxon>
        <taxon>Spermatophyta</taxon>
        <taxon>Magnoliopsida</taxon>
        <taxon>eudicotyledons</taxon>
        <taxon>Gunneridae</taxon>
        <taxon>Pentapetalae</taxon>
        <taxon>asterids</taxon>
        <taxon>lamiids</taxon>
        <taxon>Solanales</taxon>
        <taxon>Solanaceae</taxon>
        <taxon>Solanoideae</taxon>
        <taxon>Datureae</taxon>
        <taxon>Datura</taxon>
    </lineage>
</organism>
<sequence length="132" mass="15442">RTQVDECNHMISHLSGCSEDSLTSRVWVLYRLAIKWITIEDKPKEEICGGGDHKAGATVVQKLHVSDRDHQWSSLQFYMVIFPPKVSYKLWNTIGYWRIRARACRPTILYHYDDYDHSECVSLFLLNQVIDP</sequence>